<dbReference type="InterPro" id="IPR003783">
    <property type="entry name" value="Regulatory_RecX"/>
</dbReference>
<protein>
    <recommendedName>
        <fullName evidence="4 6">Regulatory protein RecX</fullName>
    </recommendedName>
</protein>
<dbReference type="PANTHER" id="PTHR33602:SF1">
    <property type="entry name" value="REGULATORY PROTEIN RECX FAMILY PROTEIN"/>
    <property type="match status" value="1"/>
</dbReference>
<feature type="domain" description="RecX third three-helical" evidence="8">
    <location>
        <begin position="212"/>
        <end position="257"/>
    </location>
</feature>
<dbReference type="AlphaFoldDB" id="A0A1L8WJD7"/>
<dbReference type="GO" id="GO:0006282">
    <property type="term" value="P:regulation of DNA repair"/>
    <property type="evidence" value="ECO:0007669"/>
    <property type="project" value="UniProtKB-UniRule"/>
</dbReference>
<evidence type="ECO:0000256" key="5">
    <source>
        <dbReference type="ARBA" id="ARBA00022490"/>
    </source>
</evidence>
<evidence type="ECO:0000256" key="2">
    <source>
        <dbReference type="ARBA" id="ARBA00004496"/>
    </source>
</evidence>
<evidence type="ECO:0000313" key="11">
    <source>
        <dbReference type="Proteomes" id="UP000182152"/>
    </source>
</evidence>
<organism evidence="10 11">
    <name type="scientific">Enterococcus ratti</name>
    <dbReference type="NCBI Taxonomy" id="150033"/>
    <lineage>
        <taxon>Bacteria</taxon>
        <taxon>Bacillati</taxon>
        <taxon>Bacillota</taxon>
        <taxon>Bacilli</taxon>
        <taxon>Lactobacillales</taxon>
        <taxon>Enterococcaceae</taxon>
        <taxon>Enterococcus</taxon>
    </lineage>
</organism>
<proteinExistence type="inferred from homology"/>
<evidence type="ECO:0000256" key="1">
    <source>
        <dbReference type="ARBA" id="ARBA00003529"/>
    </source>
</evidence>
<dbReference type="Pfam" id="PF21982">
    <property type="entry name" value="RecX_HTH1"/>
    <property type="match status" value="1"/>
</dbReference>
<dbReference type="STRING" id="150033.RV14_GL000294"/>
<dbReference type="InterPro" id="IPR036388">
    <property type="entry name" value="WH-like_DNA-bd_sf"/>
</dbReference>
<dbReference type="InterPro" id="IPR053924">
    <property type="entry name" value="RecX_HTH_2nd"/>
</dbReference>
<dbReference type="Proteomes" id="UP000182152">
    <property type="component" value="Unassembled WGS sequence"/>
</dbReference>
<dbReference type="HAMAP" id="MF_01114">
    <property type="entry name" value="RecX"/>
    <property type="match status" value="1"/>
</dbReference>
<comment type="subcellular location">
    <subcellularLocation>
        <location evidence="2 6">Cytoplasm</location>
    </subcellularLocation>
</comment>
<dbReference type="OrthoDB" id="5421057at2"/>
<evidence type="ECO:0000259" key="9">
    <source>
        <dbReference type="Pfam" id="PF21982"/>
    </source>
</evidence>
<reference evidence="10 11" key="1">
    <citation type="submission" date="2014-12" db="EMBL/GenBank/DDBJ databases">
        <title>Draft genome sequences of 29 type strains of Enterococci.</title>
        <authorList>
            <person name="Zhong Z."/>
            <person name="Sun Z."/>
            <person name="Liu W."/>
            <person name="Zhang W."/>
            <person name="Zhang H."/>
        </authorList>
    </citation>
    <scope>NUCLEOTIDE SEQUENCE [LARGE SCALE GENOMIC DNA]</scope>
    <source>
        <strain evidence="10 11">DSM 15687</strain>
    </source>
</reference>
<dbReference type="Pfam" id="PF02631">
    <property type="entry name" value="RecX_HTH2"/>
    <property type="match status" value="1"/>
</dbReference>
<evidence type="ECO:0000256" key="6">
    <source>
        <dbReference type="HAMAP-Rule" id="MF_01114"/>
    </source>
</evidence>
<sequence length="266" mass="31305">MVTVTRISKDKGTFYKVDLSEGTSLKVSEDILVRYRLLKDQELTNETIEEIKRNSGFDFGFQQALNYLSYQLRSEKEIRTYLKEKEVLLEDRNKVIARLKELNLVNDVVYGKSFVRTNVRLNNKGPKKLAQQLQQKGLKSEIIQQALLQYSKEDQVDTACQVAEKLFDKNHGKSRKELLKKIQQNLMNKGFTQETIQQALASLPQEVDQELEYQSLVVQGEKLWHKNSRFEPKKRNLKIQQHLYQKGFDLEMIRRFITEKEEELSE</sequence>
<dbReference type="Gene3D" id="1.10.10.10">
    <property type="entry name" value="Winged helix-like DNA-binding domain superfamily/Winged helix DNA-binding domain"/>
    <property type="match status" value="4"/>
</dbReference>
<dbReference type="GO" id="GO:0005737">
    <property type="term" value="C:cytoplasm"/>
    <property type="evidence" value="ECO:0007669"/>
    <property type="project" value="UniProtKB-SubCell"/>
</dbReference>
<dbReference type="RefSeq" id="WP_071855500.1">
    <property type="nucleotide sequence ID" value="NZ_JBCLRY010000008.1"/>
</dbReference>
<dbReference type="InterPro" id="IPR053925">
    <property type="entry name" value="RecX_HTH_3rd"/>
</dbReference>
<evidence type="ECO:0000256" key="3">
    <source>
        <dbReference type="ARBA" id="ARBA00009695"/>
    </source>
</evidence>
<evidence type="ECO:0000313" key="10">
    <source>
        <dbReference type="EMBL" id="OJG81139.1"/>
    </source>
</evidence>
<comment type="caution">
    <text evidence="10">The sequence shown here is derived from an EMBL/GenBank/DDBJ whole genome shotgun (WGS) entry which is preliminary data.</text>
</comment>
<evidence type="ECO:0000259" key="7">
    <source>
        <dbReference type="Pfam" id="PF02631"/>
    </source>
</evidence>
<feature type="domain" description="RecX third three-helical" evidence="8">
    <location>
        <begin position="153"/>
        <end position="200"/>
    </location>
</feature>
<evidence type="ECO:0000256" key="4">
    <source>
        <dbReference type="ARBA" id="ARBA00018111"/>
    </source>
</evidence>
<dbReference type="PANTHER" id="PTHR33602">
    <property type="entry name" value="REGULATORY PROTEIN RECX FAMILY PROTEIN"/>
    <property type="match status" value="1"/>
</dbReference>
<comment type="function">
    <text evidence="1 6">Modulates RecA activity.</text>
</comment>
<evidence type="ECO:0000259" key="8">
    <source>
        <dbReference type="Pfam" id="PF21981"/>
    </source>
</evidence>
<accession>A0A1L8WJD7</accession>
<dbReference type="NCBIfam" id="NF010733">
    <property type="entry name" value="PRK14135.1"/>
    <property type="match status" value="1"/>
</dbReference>
<comment type="similarity">
    <text evidence="3 6">Belongs to the RecX family.</text>
</comment>
<name>A0A1L8WJD7_9ENTE</name>
<keyword evidence="5 6" id="KW-0963">Cytoplasm</keyword>
<dbReference type="InterPro" id="IPR053926">
    <property type="entry name" value="RecX_HTH_1st"/>
</dbReference>
<gene>
    <name evidence="6" type="primary">recX</name>
    <name evidence="10" type="ORF">RV14_GL000294</name>
</gene>
<feature type="domain" description="RecX first three-helical" evidence="9">
    <location>
        <begin position="61"/>
        <end position="99"/>
    </location>
</feature>
<dbReference type="Pfam" id="PF21981">
    <property type="entry name" value="RecX_HTH3"/>
    <property type="match status" value="2"/>
</dbReference>
<feature type="domain" description="RecX second three-helical" evidence="7">
    <location>
        <begin position="106"/>
        <end position="147"/>
    </location>
</feature>
<keyword evidence="11" id="KW-1185">Reference proteome</keyword>
<dbReference type="EMBL" id="JXLB01000011">
    <property type="protein sequence ID" value="OJG81139.1"/>
    <property type="molecule type" value="Genomic_DNA"/>
</dbReference>